<evidence type="ECO:0000313" key="2">
    <source>
        <dbReference type="Proteomes" id="UP001207468"/>
    </source>
</evidence>
<evidence type="ECO:0000313" key="1">
    <source>
        <dbReference type="EMBL" id="KAI9510549.1"/>
    </source>
</evidence>
<dbReference type="Proteomes" id="UP001207468">
    <property type="component" value="Unassembled WGS sequence"/>
</dbReference>
<reference evidence="1" key="1">
    <citation type="submission" date="2021-03" db="EMBL/GenBank/DDBJ databases">
        <title>Evolutionary priming and transition to the ectomycorrhizal habit in an iconic lineage of mushroom-forming fungi: is preadaptation a requirement?</title>
        <authorList>
            <consortium name="DOE Joint Genome Institute"/>
            <person name="Looney B.P."/>
            <person name="Miyauchi S."/>
            <person name="Morin E."/>
            <person name="Drula E."/>
            <person name="Courty P.E."/>
            <person name="Chicoki N."/>
            <person name="Fauchery L."/>
            <person name="Kohler A."/>
            <person name="Kuo A."/>
            <person name="LaButti K."/>
            <person name="Pangilinan J."/>
            <person name="Lipzen A."/>
            <person name="Riley R."/>
            <person name="Andreopoulos W."/>
            <person name="He G."/>
            <person name="Johnson J."/>
            <person name="Barry K.W."/>
            <person name="Grigoriev I.V."/>
            <person name="Nagy L."/>
            <person name="Hibbett D."/>
            <person name="Henrissat B."/>
            <person name="Matheny P.B."/>
            <person name="Labbe J."/>
            <person name="Martin A.F."/>
        </authorList>
    </citation>
    <scope>NUCLEOTIDE SEQUENCE</scope>
    <source>
        <strain evidence="1">BPL698</strain>
    </source>
</reference>
<name>A0ACC0UHL8_9AGAM</name>
<proteinExistence type="predicted"/>
<gene>
    <name evidence="1" type="ORF">F5148DRAFT_976587</name>
</gene>
<comment type="caution">
    <text evidence="1">The sequence shown here is derived from an EMBL/GenBank/DDBJ whole genome shotgun (WGS) entry which is preliminary data.</text>
</comment>
<protein>
    <submittedName>
        <fullName evidence="1">Uncharacterized protein</fullName>
    </submittedName>
</protein>
<accession>A0ACC0UHL8</accession>
<organism evidence="1 2">
    <name type="scientific">Russula earlei</name>
    <dbReference type="NCBI Taxonomy" id="71964"/>
    <lineage>
        <taxon>Eukaryota</taxon>
        <taxon>Fungi</taxon>
        <taxon>Dikarya</taxon>
        <taxon>Basidiomycota</taxon>
        <taxon>Agaricomycotina</taxon>
        <taxon>Agaricomycetes</taxon>
        <taxon>Russulales</taxon>
        <taxon>Russulaceae</taxon>
        <taxon>Russula</taxon>
    </lineage>
</organism>
<keyword evidence="2" id="KW-1185">Reference proteome</keyword>
<sequence length="492" mass="54371">MVTTAIAEGASRAKETFEYNDWEEIKETLTQASELFDLDDLSGSIPLLRAVIHECHRFLLRFPDPSVFFSRPPVAHLRREGSRSSDSFVLPDSEERPWHEPKWRRSLTPDSDVGHGQSRHRHRCVPVVFGAPLFSLSHGHESPTALHAALGTALFLFGNVIAQNSSLAMSREPLTPSPYWRAALDVFNAGDNLPCQTSGNDAPDDTSEHNWRVAIAWGRTLVSLAYEATKHSPPPSPATARPSRPSHPPRYPPRSPLAAISAMYSASLSHTRATPTELLALAADQFARGIFHMPHTLHTASRPQALFTLASEVLAVAERLDDAESRKRWAAWADAVFLQMHMEADVDAWRARIAVARGRCWLSIGSARMDEMEDKLERGEIGVLSSKEAEDARAGLSMAISFFDRAKGSASTDIPFCRSLARPFPSDTHRWSYISRQLAEALLSLANLTADQGAREALYARAQAEGGEAVARQLGLRRVRSRSADVRMDESS</sequence>
<dbReference type="EMBL" id="JAGFNK010000040">
    <property type="protein sequence ID" value="KAI9510549.1"/>
    <property type="molecule type" value="Genomic_DNA"/>
</dbReference>